<keyword evidence="13" id="KW-1185">Reference proteome</keyword>
<keyword evidence="9" id="KW-0234">DNA repair</keyword>
<feature type="region of interest" description="Disordered" evidence="11">
    <location>
        <begin position="209"/>
        <end position="302"/>
    </location>
</feature>
<dbReference type="InterPro" id="IPR015418">
    <property type="entry name" value="Eaf6"/>
</dbReference>
<gene>
    <name evidence="12" type="ORF">B0T18DRAFT_411383</name>
</gene>
<comment type="subunit">
    <text evidence="9">Component of the NuA4 histone acetyltransferase complex.</text>
</comment>
<comment type="similarity">
    <text evidence="2 9">Belongs to the EAF6 family.</text>
</comment>
<dbReference type="GO" id="GO:0006325">
    <property type="term" value="P:chromatin organization"/>
    <property type="evidence" value="ECO:0007669"/>
    <property type="project" value="UniProtKB-KW"/>
</dbReference>
<evidence type="ECO:0000256" key="3">
    <source>
        <dbReference type="ARBA" id="ARBA00018504"/>
    </source>
</evidence>
<comment type="caution">
    <text evidence="12">The sequence shown here is derived from an EMBL/GenBank/DDBJ whole genome shotgun (WGS) entry which is preliminary data.</text>
</comment>
<proteinExistence type="inferred from homology"/>
<evidence type="ECO:0000313" key="13">
    <source>
        <dbReference type="Proteomes" id="UP001172155"/>
    </source>
</evidence>
<reference evidence="12" key="1">
    <citation type="submission" date="2023-06" db="EMBL/GenBank/DDBJ databases">
        <title>Genome-scale phylogeny and comparative genomics of the fungal order Sordariales.</title>
        <authorList>
            <consortium name="Lawrence Berkeley National Laboratory"/>
            <person name="Hensen N."/>
            <person name="Bonometti L."/>
            <person name="Westerberg I."/>
            <person name="Brannstrom I.O."/>
            <person name="Guillou S."/>
            <person name="Cros-Aarteil S."/>
            <person name="Calhoun S."/>
            <person name="Haridas S."/>
            <person name="Kuo A."/>
            <person name="Mondo S."/>
            <person name="Pangilinan J."/>
            <person name="Riley R."/>
            <person name="LaButti K."/>
            <person name="Andreopoulos B."/>
            <person name="Lipzen A."/>
            <person name="Chen C."/>
            <person name="Yanf M."/>
            <person name="Daum C."/>
            <person name="Ng V."/>
            <person name="Clum A."/>
            <person name="Steindorff A."/>
            <person name="Ohm R."/>
            <person name="Martin F."/>
            <person name="Silar P."/>
            <person name="Natvig D."/>
            <person name="Lalanne C."/>
            <person name="Gautier V."/>
            <person name="Ament-velasquez S.L."/>
            <person name="Kruys A."/>
            <person name="Hutchinson M.I."/>
            <person name="Powell A.J."/>
            <person name="Barry K."/>
            <person name="Miller A.N."/>
            <person name="Grigoriev I.V."/>
            <person name="Debuchy R."/>
            <person name="Gladieux P."/>
            <person name="Thoren M.H."/>
            <person name="Johannesson H."/>
        </authorList>
    </citation>
    <scope>NUCLEOTIDE SEQUENCE</scope>
    <source>
        <strain evidence="12">SMH3187-1</strain>
    </source>
</reference>
<name>A0AA40K556_9PEZI</name>
<keyword evidence="4 9" id="KW-0156">Chromatin regulator</keyword>
<feature type="coiled-coil region" evidence="10">
    <location>
        <begin position="127"/>
        <end position="154"/>
    </location>
</feature>
<feature type="compositionally biased region" description="Polar residues" evidence="11">
    <location>
        <begin position="209"/>
        <end position="225"/>
    </location>
</feature>
<dbReference type="Proteomes" id="UP001172155">
    <property type="component" value="Unassembled WGS sequence"/>
</dbReference>
<keyword evidence="6 10" id="KW-0175">Coiled coil</keyword>
<comment type="function">
    <text evidence="9">Component of the NuA4 histone acetyltransferase complex which is involved in transcriptional activation of selected genes principally by acetylation of nucleosomal histone H4 and H2A. The NuA4 complex is also involved in DNA repair.</text>
</comment>
<feature type="compositionally biased region" description="Low complexity" evidence="11">
    <location>
        <begin position="252"/>
        <end position="263"/>
    </location>
</feature>
<evidence type="ECO:0000256" key="8">
    <source>
        <dbReference type="ARBA" id="ARBA00023242"/>
    </source>
</evidence>
<evidence type="ECO:0000256" key="5">
    <source>
        <dbReference type="ARBA" id="ARBA00023015"/>
    </source>
</evidence>
<evidence type="ECO:0000313" key="12">
    <source>
        <dbReference type="EMBL" id="KAK0746323.1"/>
    </source>
</evidence>
<evidence type="ECO:0000256" key="11">
    <source>
        <dbReference type="SAM" id="MobiDB-lite"/>
    </source>
</evidence>
<dbReference type="EMBL" id="JAUKUD010000004">
    <property type="protein sequence ID" value="KAK0746323.1"/>
    <property type="molecule type" value="Genomic_DNA"/>
</dbReference>
<evidence type="ECO:0000256" key="1">
    <source>
        <dbReference type="ARBA" id="ARBA00004123"/>
    </source>
</evidence>
<keyword evidence="8 9" id="KW-0539">Nucleus</keyword>
<sequence>MAQPRTTPCCWWAPSQPRTALRVLTSTRSKDAIRRGPRRFLPTDWLPTKERIHWNRPSSLRHDATMATAGQPTTDALSSNVTNSSTPAQQNLDAVKIPADPAMKMTDNGPAKSGAATDAAAAGIPFYEKRRQDLKELIAKKRALEKRLATEEDSIYQKETEYLETTPAGNIVVGFDNYTKGSGNAAASRRKTGLTETNRVFSRSSVSYNANNDAQTPASSNSTPGGSLAPTPLSASFLGGPGNKDAGSGAPTPTSATGKASGASKKKKAPGAAGKAAAAAAGEDSEDSREKKVRTNFGAARK</sequence>
<dbReference type="GO" id="GO:0006281">
    <property type="term" value="P:DNA repair"/>
    <property type="evidence" value="ECO:0007669"/>
    <property type="project" value="UniProtKB-UniRule"/>
</dbReference>
<evidence type="ECO:0000256" key="10">
    <source>
        <dbReference type="SAM" id="Coils"/>
    </source>
</evidence>
<accession>A0AA40K556</accession>
<evidence type="ECO:0000256" key="7">
    <source>
        <dbReference type="ARBA" id="ARBA00023163"/>
    </source>
</evidence>
<evidence type="ECO:0000256" key="9">
    <source>
        <dbReference type="RuleBase" id="RU368022"/>
    </source>
</evidence>
<comment type="subcellular location">
    <subcellularLocation>
        <location evidence="1 9">Nucleus</location>
    </subcellularLocation>
</comment>
<evidence type="ECO:0000256" key="6">
    <source>
        <dbReference type="ARBA" id="ARBA00023054"/>
    </source>
</evidence>
<protein>
    <recommendedName>
        <fullName evidence="3 9">Chromatin modification-related protein EAF6</fullName>
    </recommendedName>
</protein>
<dbReference type="GO" id="GO:0005634">
    <property type="term" value="C:nucleus"/>
    <property type="evidence" value="ECO:0007669"/>
    <property type="project" value="UniProtKB-SubCell"/>
</dbReference>
<dbReference type="AlphaFoldDB" id="A0AA40K556"/>
<dbReference type="GO" id="GO:0035267">
    <property type="term" value="C:NuA4 histone acetyltransferase complex"/>
    <property type="evidence" value="ECO:0007669"/>
    <property type="project" value="UniProtKB-UniRule"/>
</dbReference>
<organism evidence="12 13">
    <name type="scientific">Schizothecium vesticola</name>
    <dbReference type="NCBI Taxonomy" id="314040"/>
    <lineage>
        <taxon>Eukaryota</taxon>
        <taxon>Fungi</taxon>
        <taxon>Dikarya</taxon>
        <taxon>Ascomycota</taxon>
        <taxon>Pezizomycotina</taxon>
        <taxon>Sordariomycetes</taxon>
        <taxon>Sordariomycetidae</taxon>
        <taxon>Sordariales</taxon>
        <taxon>Schizotheciaceae</taxon>
        <taxon>Schizothecium</taxon>
    </lineage>
</organism>
<keyword evidence="5 9" id="KW-0805">Transcription regulation</keyword>
<feature type="compositionally biased region" description="Low complexity" evidence="11">
    <location>
        <begin position="270"/>
        <end position="282"/>
    </location>
</feature>
<dbReference type="PANTHER" id="PTHR13476">
    <property type="entry name" value="CHROMATIN MODIFICATION-RELATED PROTEIN MEAF6"/>
    <property type="match status" value="1"/>
</dbReference>
<dbReference type="Pfam" id="PF09340">
    <property type="entry name" value="NuA4"/>
    <property type="match status" value="1"/>
</dbReference>
<evidence type="ECO:0000256" key="2">
    <source>
        <dbReference type="ARBA" id="ARBA00010916"/>
    </source>
</evidence>
<evidence type="ECO:0000256" key="4">
    <source>
        <dbReference type="ARBA" id="ARBA00022853"/>
    </source>
</evidence>
<keyword evidence="9" id="KW-0227">DNA damage</keyword>
<keyword evidence="7 9" id="KW-0804">Transcription</keyword>